<dbReference type="EMBL" id="CDMZ01004684">
    <property type="protein sequence ID" value="CEM50499.1"/>
    <property type="molecule type" value="Genomic_DNA"/>
</dbReference>
<dbReference type="VEuPathDB" id="CryptoDB:Cvel_34543"/>
<feature type="compositionally biased region" description="Basic and acidic residues" evidence="1">
    <location>
        <begin position="1"/>
        <end position="11"/>
    </location>
</feature>
<feature type="compositionally biased region" description="Acidic residues" evidence="1">
    <location>
        <begin position="19"/>
        <end position="30"/>
    </location>
</feature>
<organism evidence="2">
    <name type="scientific">Chromera velia CCMP2878</name>
    <dbReference type="NCBI Taxonomy" id="1169474"/>
    <lineage>
        <taxon>Eukaryota</taxon>
        <taxon>Sar</taxon>
        <taxon>Alveolata</taxon>
        <taxon>Colpodellida</taxon>
        <taxon>Chromeraceae</taxon>
        <taxon>Chromera</taxon>
    </lineage>
</organism>
<dbReference type="PhylomeDB" id="A0A0G4I0V2"/>
<dbReference type="AlphaFoldDB" id="A0A0G4I0V2"/>
<evidence type="ECO:0000256" key="1">
    <source>
        <dbReference type="SAM" id="MobiDB-lite"/>
    </source>
</evidence>
<feature type="region of interest" description="Disordered" evidence="1">
    <location>
        <begin position="1"/>
        <end position="54"/>
    </location>
</feature>
<evidence type="ECO:0000313" key="2">
    <source>
        <dbReference type="EMBL" id="CEM50499.1"/>
    </source>
</evidence>
<gene>
    <name evidence="2" type="ORF">Cvel_34543</name>
</gene>
<proteinExistence type="predicted"/>
<reference evidence="2" key="1">
    <citation type="submission" date="2014-11" db="EMBL/GenBank/DDBJ databases">
        <authorList>
            <person name="Otto D Thomas"/>
            <person name="Naeem Raeece"/>
        </authorList>
    </citation>
    <scope>NUCLEOTIDE SEQUENCE</scope>
</reference>
<name>A0A0G4I0V2_9ALVE</name>
<sequence>MSSSEERKEEGEAMQVDPTESEVEFAEEEAAEYRKVDSEESRAGQWDYLPEAKRPPVKGKKTFQMIFDSTKESVVKYNEDKHGEDLHDFLNRSRVANLPQELKEVETTLYCPRPSEKKGEKTADHSDDGRLLLFGELVCPLIPERTVE</sequence>
<accession>A0A0G4I0V2</accession>
<feature type="compositionally biased region" description="Basic and acidic residues" evidence="1">
    <location>
        <begin position="31"/>
        <end position="42"/>
    </location>
</feature>
<protein>
    <submittedName>
        <fullName evidence="2">Uncharacterized protein</fullName>
    </submittedName>
</protein>